<organism evidence="6 7">
    <name type="scientific">Vibrio nigripulchritudo SOn1</name>
    <dbReference type="NCBI Taxonomy" id="1238450"/>
    <lineage>
        <taxon>Bacteria</taxon>
        <taxon>Pseudomonadati</taxon>
        <taxon>Pseudomonadota</taxon>
        <taxon>Gammaproteobacteria</taxon>
        <taxon>Vibrionales</taxon>
        <taxon>Vibrionaceae</taxon>
        <taxon>Vibrio</taxon>
    </lineage>
</organism>
<evidence type="ECO:0000313" key="6">
    <source>
        <dbReference type="EMBL" id="CCO47750.1"/>
    </source>
</evidence>
<dbReference type="Proteomes" id="UP000018211">
    <property type="component" value="Unassembled WGS sequence"/>
</dbReference>
<accession>A0AAV2VTL4</accession>
<dbReference type="CDD" id="cd01392">
    <property type="entry name" value="HTH_LacI"/>
    <property type="match status" value="1"/>
</dbReference>
<dbReference type="Gene3D" id="1.10.260.40">
    <property type="entry name" value="lambda repressor-like DNA-binding domains"/>
    <property type="match status" value="1"/>
</dbReference>
<sequence length="343" mass="37152">MTKSSSATISDVARKANLSKSAVSRYLNGNLNLAPETAERVNEAVKALNYKPSRLARRLSAGVSETIGLAVPDLSNPFFSELADSAEATASLHGYELTICITRSEPDREGLYIGWLDTRNIDGLLFITNRPDDGSLNTLIGERTNVVLLDEDVPGTGVIKIFSDNVKGGYLATQKLIELGHTDIAYVGGPETLMSVQERFEGYQNAMVEAGLACHSSRIFYGEYSRSYGNQVADWIAALERRPTAIFCGSDYIAIGVIESLKKYGIQVPDDISIIGFDDVNFAGLLTPSLSSIRQSAQVLGRLGVEALLGILKQTDLEASSSPTKLRRIPVELVIRDSIKSLS</sequence>
<dbReference type="InterPro" id="IPR046335">
    <property type="entry name" value="LacI/GalR-like_sensor"/>
</dbReference>
<evidence type="ECO:0000256" key="3">
    <source>
        <dbReference type="ARBA" id="ARBA00023163"/>
    </source>
</evidence>
<dbReference type="GO" id="GO:0003700">
    <property type="term" value="F:DNA-binding transcription factor activity"/>
    <property type="evidence" value="ECO:0007669"/>
    <property type="project" value="TreeGrafter"/>
</dbReference>
<dbReference type="GO" id="GO:0000976">
    <property type="term" value="F:transcription cis-regulatory region binding"/>
    <property type="evidence" value="ECO:0007669"/>
    <property type="project" value="TreeGrafter"/>
</dbReference>
<keyword evidence="3" id="KW-0804">Transcription</keyword>
<dbReference type="SUPFAM" id="SSF53822">
    <property type="entry name" value="Periplasmic binding protein-like I"/>
    <property type="match status" value="1"/>
</dbReference>
<evidence type="ECO:0000256" key="2">
    <source>
        <dbReference type="ARBA" id="ARBA00023125"/>
    </source>
</evidence>
<dbReference type="Pfam" id="PF00356">
    <property type="entry name" value="LacI"/>
    <property type="match status" value="1"/>
</dbReference>
<protein>
    <submittedName>
        <fullName evidence="6">Transcriptional regulator, PurR family</fullName>
    </submittedName>
</protein>
<reference evidence="6 7" key="1">
    <citation type="journal article" date="2013" name="ISME J.">
        <title>Comparative genomics of pathogenic lineages of Vibrio nigripulchritudo identifies virulence-associated traits.</title>
        <authorList>
            <person name="Goudenege D."/>
            <person name="Labreuche Y."/>
            <person name="Krin E."/>
            <person name="Ansquer D."/>
            <person name="Mangenot S."/>
            <person name="Calteau A."/>
            <person name="Medigue C."/>
            <person name="Mazel D."/>
            <person name="Polz M.F."/>
            <person name="Le Roux F."/>
        </authorList>
    </citation>
    <scope>NUCLEOTIDE SEQUENCE [LARGE SCALE GENOMIC DNA]</scope>
    <source>
        <strain evidence="6 7">SOn1</strain>
    </source>
</reference>
<evidence type="ECO:0000313" key="7">
    <source>
        <dbReference type="Proteomes" id="UP000018211"/>
    </source>
</evidence>
<dbReference type="CDD" id="cd06267">
    <property type="entry name" value="PBP1_LacI_sugar_binding-like"/>
    <property type="match status" value="1"/>
</dbReference>
<dbReference type="AlphaFoldDB" id="A0AAV2VTL4"/>
<keyword evidence="1" id="KW-0805">Transcription regulation</keyword>
<dbReference type="PROSITE" id="PS50932">
    <property type="entry name" value="HTH_LACI_2"/>
    <property type="match status" value="1"/>
</dbReference>
<dbReference type="Pfam" id="PF13377">
    <property type="entry name" value="Peripla_BP_3"/>
    <property type="match status" value="1"/>
</dbReference>
<dbReference type="SUPFAM" id="SSF47413">
    <property type="entry name" value="lambda repressor-like DNA-binding domains"/>
    <property type="match status" value="1"/>
</dbReference>
<keyword evidence="2" id="KW-0238">DNA-binding</keyword>
<dbReference type="PROSITE" id="PS50943">
    <property type="entry name" value="HTH_CROC1"/>
    <property type="match status" value="1"/>
</dbReference>
<dbReference type="InterPro" id="IPR000843">
    <property type="entry name" value="HTH_LacI"/>
</dbReference>
<dbReference type="EMBL" id="CAOF01000125">
    <property type="protein sequence ID" value="CCO47750.1"/>
    <property type="molecule type" value="Genomic_DNA"/>
</dbReference>
<gene>
    <name evidence="6" type="ORF">VIBNISOn1_340065</name>
</gene>
<proteinExistence type="predicted"/>
<dbReference type="InterPro" id="IPR028082">
    <property type="entry name" value="Peripla_BP_I"/>
</dbReference>
<dbReference type="RefSeq" id="WP_022612449.1">
    <property type="nucleotide sequence ID" value="NZ_LK391965.1"/>
</dbReference>
<dbReference type="PANTHER" id="PTHR30146:SF109">
    <property type="entry name" value="HTH-TYPE TRANSCRIPTIONAL REGULATOR GALS"/>
    <property type="match status" value="1"/>
</dbReference>
<feature type="domain" description="HTH cro/C1-type" evidence="5">
    <location>
        <begin position="8"/>
        <end position="55"/>
    </location>
</feature>
<dbReference type="Gene3D" id="3.40.50.2300">
    <property type="match status" value="2"/>
</dbReference>
<evidence type="ECO:0000259" key="4">
    <source>
        <dbReference type="PROSITE" id="PS50932"/>
    </source>
</evidence>
<dbReference type="InterPro" id="IPR001387">
    <property type="entry name" value="Cro/C1-type_HTH"/>
</dbReference>
<dbReference type="InterPro" id="IPR010982">
    <property type="entry name" value="Lambda_DNA-bd_dom_sf"/>
</dbReference>
<name>A0AAV2VTL4_9VIBR</name>
<evidence type="ECO:0000259" key="5">
    <source>
        <dbReference type="PROSITE" id="PS50943"/>
    </source>
</evidence>
<feature type="domain" description="HTH lacI-type" evidence="4">
    <location>
        <begin position="7"/>
        <end position="61"/>
    </location>
</feature>
<comment type="caution">
    <text evidence="6">The sequence shown here is derived from an EMBL/GenBank/DDBJ whole genome shotgun (WGS) entry which is preliminary data.</text>
</comment>
<dbReference type="SMART" id="SM00354">
    <property type="entry name" value="HTH_LACI"/>
    <property type="match status" value="1"/>
</dbReference>
<evidence type="ECO:0000256" key="1">
    <source>
        <dbReference type="ARBA" id="ARBA00023015"/>
    </source>
</evidence>
<dbReference type="PANTHER" id="PTHR30146">
    <property type="entry name" value="LACI-RELATED TRANSCRIPTIONAL REPRESSOR"/>
    <property type="match status" value="1"/>
</dbReference>